<gene>
    <name evidence="1" type="ORF">SASPL_153429</name>
</gene>
<proteinExistence type="predicted"/>
<dbReference type="EMBL" id="PNBA02000021">
    <property type="protein sequence ID" value="KAG6388229.1"/>
    <property type="molecule type" value="Genomic_DNA"/>
</dbReference>
<dbReference type="AlphaFoldDB" id="A0A8X8Z1W2"/>
<comment type="caution">
    <text evidence="1">The sequence shown here is derived from an EMBL/GenBank/DDBJ whole genome shotgun (WGS) entry which is preliminary data.</text>
</comment>
<organism evidence="1">
    <name type="scientific">Salvia splendens</name>
    <name type="common">Scarlet sage</name>
    <dbReference type="NCBI Taxonomy" id="180675"/>
    <lineage>
        <taxon>Eukaryota</taxon>
        <taxon>Viridiplantae</taxon>
        <taxon>Streptophyta</taxon>
        <taxon>Embryophyta</taxon>
        <taxon>Tracheophyta</taxon>
        <taxon>Spermatophyta</taxon>
        <taxon>Magnoliopsida</taxon>
        <taxon>eudicotyledons</taxon>
        <taxon>Gunneridae</taxon>
        <taxon>Pentapetalae</taxon>
        <taxon>asterids</taxon>
        <taxon>lamiids</taxon>
        <taxon>Lamiales</taxon>
        <taxon>Lamiaceae</taxon>
        <taxon>Nepetoideae</taxon>
        <taxon>Mentheae</taxon>
        <taxon>Salviinae</taxon>
        <taxon>Salvia</taxon>
        <taxon>Salvia subgen. Calosphace</taxon>
        <taxon>core Calosphace</taxon>
    </lineage>
</organism>
<reference evidence="1" key="2">
    <citation type="submission" date="2020-08" db="EMBL/GenBank/DDBJ databases">
        <title>Plant Genome Project.</title>
        <authorList>
            <person name="Zhang R.-G."/>
        </authorList>
    </citation>
    <scope>NUCLEOTIDE SEQUENCE</scope>
    <source>
        <strain evidence="1">Huo1</strain>
        <tissue evidence="1">Leaf</tissue>
    </source>
</reference>
<evidence type="ECO:0000313" key="2">
    <source>
        <dbReference type="Proteomes" id="UP000298416"/>
    </source>
</evidence>
<sequence length="221" mass="23338">MLAGLAAVERDYILRGAGALILIKYDGVGRIDHGEVDEVEIRDRGIGRGRPKRLDPDPVGGVVEAAPLHPYPLHVLLFLVLPQAPDADAVPGPACHVPDDHVREIVPHRDAVIACLDDGVDHCYVAGPGDVDAVRVGAVARGGHCEALEGDVAARDAVDVEELAVLGGDILDDGVGDGIQEQVDWGLLTCGVCLVLQSLFFHASRPCQSRMPPPRSSGDPR</sequence>
<protein>
    <submittedName>
        <fullName evidence="1">Uncharacterized protein</fullName>
    </submittedName>
</protein>
<accession>A0A8X8Z1W2</accession>
<name>A0A8X8Z1W2_SALSN</name>
<keyword evidence="2" id="KW-1185">Reference proteome</keyword>
<reference evidence="1" key="1">
    <citation type="submission" date="2018-01" db="EMBL/GenBank/DDBJ databases">
        <authorList>
            <person name="Mao J.F."/>
        </authorList>
    </citation>
    <scope>NUCLEOTIDE SEQUENCE</scope>
    <source>
        <strain evidence="1">Huo1</strain>
        <tissue evidence="1">Leaf</tissue>
    </source>
</reference>
<dbReference type="Proteomes" id="UP000298416">
    <property type="component" value="Unassembled WGS sequence"/>
</dbReference>
<evidence type="ECO:0000313" key="1">
    <source>
        <dbReference type="EMBL" id="KAG6388229.1"/>
    </source>
</evidence>